<comment type="caution">
    <text evidence="1">The sequence shown here is derived from an EMBL/GenBank/DDBJ whole genome shotgun (WGS) entry which is preliminary data.</text>
</comment>
<reference evidence="1" key="1">
    <citation type="submission" date="2014-01" db="EMBL/GenBank/DDBJ databases">
        <authorList>
            <person name="Brown-Elliot B."/>
            <person name="Wallace R."/>
            <person name="Lenaerts A."/>
            <person name="Ordway D."/>
            <person name="DeGroote M.A."/>
            <person name="Parker T."/>
            <person name="Sizemore C."/>
            <person name="Tallon L.J."/>
            <person name="Sadzewicz L.K."/>
            <person name="Sengamalay N."/>
            <person name="Fraser C.M."/>
            <person name="Hine E."/>
            <person name="Shefchek K.A."/>
            <person name="Das S.P."/>
            <person name="Tettelin H."/>
        </authorList>
    </citation>
    <scope>NUCLEOTIDE SEQUENCE [LARGE SCALE GENOMIC DNA]</scope>
    <source>
        <strain evidence="1">4042</strain>
    </source>
</reference>
<accession>X7ZDA3</accession>
<name>X7ZDA3_MYCXE</name>
<gene>
    <name evidence="1" type="ORF">I553_10595</name>
</gene>
<sequence>MFICSILDFDLQPQADQSNVAAWRADGVRGSWKISGREAVC</sequence>
<dbReference type="EMBL" id="JAOB01000076">
    <property type="protein sequence ID" value="EUA17537.1"/>
    <property type="molecule type" value="Genomic_DNA"/>
</dbReference>
<proteinExistence type="predicted"/>
<evidence type="ECO:0000313" key="1">
    <source>
        <dbReference type="EMBL" id="EUA17537.1"/>
    </source>
</evidence>
<organism evidence="1">
    <name type="scientific">Mycobacterium xenopi 4042</name>
    <dbReference type="NCBI Taxonomy" id="1299334"/>
    <lineage>
        <taxon>Bacteria</taxon>
        <taxon>Bacillati</taxon>
        <taxon>Actinomycetota</taxon>
        <taxon>Actinomycetes</taxon>
        <taxon>Mycobacteriales</taxon>
        <taxon>Mycobacteriaceae</taxon>
        <taxon>Mycobacterium</taxon>
    </lineage>
</organism>
<dbReference type="AlphaFoldDB" id="X7ZDA3"/>
<protein>
    <submittedName>
        <fullName evidence="1">Uncharacterized protein</fullName>
    </submittedName>
</protein>